<dbReference type="PANTHER" id="PTHR43045">
    <property type="entry name" value="SHIKIMATE TRANSPORTER"/>
    <property type="match status" value="1"/>
</dbReference>
<keyword evidence="10" id="KW-1185">Reference proteome</keyword>
<dbReference type="RefSeq" id="WP_250719785.1">
    <property type="nucleotide sequence ID" value="NZ_CP098324.1"/>
</dbReference>
<sequence>MGHKIVNNTMLEYDKQQMSLTRDQKEAVGLLSIGTFLEFFDFSLYIHMSAFLNELFFPNADSHTTALLLATTFCSSYVLRPVGALLFGYIGDNIGRKATFVITTVMDGFILLNYG</sequence>
<dbReference type="Gene3D" id="1.20.1250.20">
    <property type="entry name" value="MFS general substrate transporter like domains"/>
    <property type="match status" value="1"/>
</dbReference>
<evidence type="ECO:0000313" key="10">
    <source>
        <dbReference type="Proteomes" id="UP001056268"/>
    </source>
</evidence>
<accession>A0ABY4U1S9</accession>
<feature type="domain" description="Major facilitator superfamily (MFS) profile" evidence="8">
    <location>
        <begin position="27"/>
        <end position="115"/>
    </location>
</feature>
<dbReference type="InterPro" id="IPR036259">
    <property type="entry name" value="MFS_trans_sf"/>
</dbReference>
<evidence type="ECO:0000259" key="8">
    <source>
        <dbReference type="PROSITE" id="PS50850"/>
    </source>
</evidence>
<proteinExistence type="predicted"/>
<evidence type="ECO:0000256" key="4">
    <source>
        <dbReference type="ARBA" id="ARBA00022692"/>
    </source>
</evidence>
<keyword evidence="2" id="KW-0813">Transport</keyword>
<organism evidence="9 10">
    <name type="scientific">Rickettsia conorii subsp. raoultii</name>
    <dbReference type="NCBI Taxonomy" id="369822"/>
    <lineage>
        <taxon>Bacteria</taxon>
        <taxon>Pseudomonadati</taxon>
        <taxon>Pseudomonadota</taxon>
        <taxon>Alphaproteobacteria</taxon>
        <taxon>Rickettsiales</taxon>
        <taxon>Rickettsiaceae</taxon>
        <taxon>Rickettsieae</taxon>
        <taxon>Rickettsia</taxon>
        <taxon>spotted fever group</taxon>
    </lineage>
</organism>
<dbReference type="Proteomes" id="UP001056268">
    <property type="component" value="Chromosome"/>
</dbReference>
<dbReference type="InterPro" id="IPR005828">
    <property type="entry name" value="MFS_sugar_transport-like"/>
</dbReference>
<evidence type="ECO:0000313" key="9">
    <source>
        <dbReference type="EMBL" id="URW77787.1"/>
    </source>
</evidence>
<feature type="transmembrane region" description="Helical" evidence="7">
    <location>
        <begin position="66"/>
        <end position="90"/>
    </location>
</feature>
<dbReference type="InterPro" id="IPR020846">
    <property type="entry name" value="MFS_dom"/>
</dbReference>
<dbReference type="PROSITE" id="PS50850">
    <property type="entry name" value="MFS"/>
    <property type="match status" value="1"/>
</dbReference>
<dbReference type="EMBL" id="CP098324">
    <property type="protein sequence ID" value="URW77787.1"/>
    <property type="molecule type" value="Genomic_DNA"/>
</dbReference>
<dbReference type="Pfam" id="PF00083">
    <property type="entry name" value="Sugar_tr"/>
    <property type="match status" value="1"/>
</dbReference>
<gene>
    <name evidence="9" type="ORF">NBT09_07450</name>
</gene>
<feature type="transmembrane region" description="Helical" evidence="7">
    <location>
        <begin position="27"/>
        <end position="46"/>
    </location>
</feature>
<reference evidence="9" key="1">
    <citation type="submission" date="2022-05" db="EMBL/GenBank/DDBJ databases">
        <title>Tracking Rickettsia raoultii infection dynamics in vivo by bioorthogonal metabolic labeling.</title>
        <authorList>
            <person name="Zhu D.-Y."/>
            <person name="Jia N."/>
            <person name="Li C."/>
            <person name="Zhang M.-Z."/>
            <person name="Liu H.-B."/>
            <person name="Cao W.-C."/>
        </authorList>
    </citation>
    <scope>NUCLEOTIDE SEQUENCE</scope>
    <source>
        <strain evidence="9">BIME</strain>
    </source>
</reference>
<keyword evidence="4 7" id="KW-0812">Transmembrane</keyword>
<dbReference type="SUPFAM" id="SSF103473">
    <property type="entry name" value="MFS general substrate transporter"/>
    <property type="match status" value="1"/>
</dbReference>
<keyword evidence="6 7" id="KW-0472">Membrane</keyword>
<keyword evidence="5 7" id="KW-1133">Transmembrane helix</keyword>
<evidence type="ECO:0000256" key="1">
    <source>
        <dbReference type="ARBA" id="ARBA00004651"/>
    </source>
</evidence>
<evidence type="ECO:0000256" key="7">
    <source>
        <dbReference type="SAM" id="Phobius"/>
    </source>
</evidence>
<protein>
    <submittedName>
        <fullName evidence="9">MFS transporter</fullName>
    </submittedName>
</protein>
<dbReference type="PANTHER" id="PTHR43045:SF1">
    <property type="entry name" value="SHIKIMATE TRANSPORTER"/>
    <property type="match status" value="1"/>
</dbReference>
<evidence type="ECO:0000256" key="2">
    <source>
        <dbReference type="ARBA" id="ARBA00022448"/>
    </source>
</evidence>
<keyword evidence="3" id="KW-1003">Cell membrane</keyword>
<name>A0ABY4U1S9_RICCR</name>
<evidence type="ECO:0000256" key="3">
    <source>
        <dbReference type="ARBA" id="ARBA00022475"/>
    </source>
</evidence>
<comment type="subcellular location">
    <subcellularLocation>
        <location evidence="1">Cell membrane</location>
        <topology evidence="1">Multi-pass membrane protein</topology>
    </subcellularLocation>
</comment>
<evidence type="ECO:0000256" key="6">
    <source>
        <dbReference type="ARBA" id="ARBA00023136"/>
    </source>
</evidence>
<evidence type="ECO:0000256" key="5">
    <source>
        <dbReference type="ARBA" id="ARBA00022989"/>
    </source>
</evidence>